<accession>A0A1I8HVM3</accession>
<dbReference type="Proteomes" id="UP000095280">
    <property type="component" value="Unplaced"/>
</dbReference>
<dbReference type="WBParaSite" id="maker-uti_cns_0009148-snap-gene-0.2-mRNA-1">
    <property type="protein sequence ID" value="maker-uti_cns_0009148-snap-gene-0.2-mRNA-1"/>
    <property type="gene ID" value="maker-uti_cns_0009148-snap-gene-0.2"/>
</dbReference>
<proteinExistence type="predicted"/>
<feature type="signal peptide" evidence="1">
    <location>
        <begin position="1"/>
        <end position="25"/>
    </location>
</feature>
<evidence type="ECO:0000313" key="4">
    <source>
        <dbReference type="WBParaSite" id="maker-uti_cns_0009148-snap-gene-0.2-mRNA-1"/>
    </source>
</evidence>
<evidence type="ECO:0000313" key="3">
    <source>
        <dbReference type="WBParaSite" id="maker-uti_cns_0008301-snap-gene-0.5-mRNA-1"/>
    </source>
</evidence>
<reference evidence="3 4" key="1">
    <citation type="submission" date="2016-11" db="UniProtKB">
        <authorList>
            <consortium name="WormBaseParasite"/>
        </authorList>
    </citation>
    <scope>IDENTIFICATION</scope>
</reference>
<keyword evidence="1" id="KW-0732">Signal</keyword>
<dbReference type="AlphaFoldDB" id="A0A1I8HVM3"/>
<feature type="chain" id="PRO_5009845795" evidence="1">
    <location>
        <begin position="26"/>
        <end position="97"/>
    </location>
</feature>
<protein>
    <submittedName>
        <fullName evidence="3 4">Secreted protein</fullName>
    </submittedName>
</protein>
<name>A0A1I8HVM3_9PLAT</name>
<evidence type="ECO:0000256" key="1">
    <source>
        <dbReference type="SAM" id="SignalP"/>
    </source>
</evidence>
<dbReference type="WBParaSite" id="maker-uti_cns_0008301-snap-gene-0.5-mRNA-1">
    <property type="protein sequence ID" value="maker-uti_cns_0008301-snap-gene-0.5-mRNA-1"/>
    <property type="gene ID" value="maker-uti_cns_0008301-snap-gene-0.5"/>
</dbReference>
<evidence type="ECO:0000313" key="2">
    <source>
        <dbReference type="Proteomes" id="UP000095280"/>
    </source>
</evidence>
<sequence>MRTLCLSTVLLFALILVLETSPSQGSPPTDRPMPDPKGVSQCIQKLKPFVQKMRAHEQETTEAPKSLDDLLQMDATTGCCGISRSASFLVEAIVTLK</sequence>
<organism evidence="2 3">
    <name type="scientific">Macrostomum lignano</name>
    <dbReference type="NCBI Taxonomy" id="282301"/>
    <lineage>
        <taxon>Eukaryota</taxon>
        <taxon>Metazoa</taxon>
        <taxon>Spiralia</taxon>
        <taxon>Lophotrochozoa</taxon>
        <taxon>Platyhelminthes</taxon>
        <taxon>Rhabditophora</taxon>
        <taxon>Macrostomorpha</taxon>
        <taxon>Macrostomida</taxon>
        <taxon>Macrostomidae</taxon>
        <taxon>Macrostomum</taxon>
    </lineage>
</organism>
<keyword evidence="2" id="KW-1185">Reference proteome</keyword>